<sequence length="300" mass="30825">MGRPGGGSGPFSRHGHLVGTRPGSPSGPISRGEKSPSNTEGRSRPCPQPRAGEKGKGGHGENTAVGGGPLPGPGSGAEEPSMKGSHRPEKTRPPSPPLTHLPSRELPSPPPVTLWRTHLLGARRSQAASPSRPPPRQVEAEGPPAHPPWRPPRAVHGGRTKAGDRRDSPAHQSPGSLHTQLRPHGGRPSLLGGRLRARPPAPGTAGGPWCVGRAGTSLSPQIGRPKPRRPSSRPQELPQFPLSVASLPLCPPEQACACPSTPGPAARHSPPAPLHGEDTGAPGSRAAHLGSPPGFGDPQI</sequence>
<evidence type="ECO:0000313" key="3">
    <source>
        <dbReference type="RefSeq" id="XP_014651459.1"/>
    </source>
</evidence>
<proteinExistence type="predicted"/>
<keyword evidence="2" id="KW-1185">Reference proteome</keyword>
<feature type="compositionally biased region" description="Low complexity" evidence="1">
    <location>
        <begin position="182"/>
        <end position="194"/>
    </location>
</feature>
<evidence type="ECO:0000256" key="1">
    <source>
        <dbReference type="SAM" id="MobiDB-lite"/>
    </source>
</evidence>
<dbReference type="GeneID" id="106803686"/>
<reference evidence="3" key="1">
    <citation type="submission" date="2025-08" db="UniProtKB">
        <authorList>
            <consortium name="RefSeq"/>
        </authorList>
    </citation>
    <scope>IDENTIFICATION</scope>
</reference>
<protein>
    <submittedName>
        <fullName evidence="3">Basic salivary proline-rich protein 2-like</fullName>
    </submittedName>
</protein>
<feature type="compositionally biased region" description="Gly residues" evidence="1">
    <location>
        <begin position="65"/>
        <end position="75"/>
    </location>
</feature>
<dbReference type="Proteomes" id="UP000694910">
    <property type="component" value="Unplaced"/>
</dbReference>
<name>A0ABM1DI28_CERSS</name>
<evidence type="ECO:0000313" key="2">
    <source>
        <dbReference type="Proteomes" id="UP000694910"/>
    </source>
</evidence>
<accession>A0ABM1DI28</accession>
<organism evidence="2 3">
    <name type="scientific">Ceratotherium simum simum</name>
    <name type="common">Southern white rhinoceros</name>
    <dbReference type="NCBI Taxonomy" id="73337"/>
    <lineage>
        <taxon>Eukaryota</taxon>
        <taxon>Metazoa</taxon>
        <taxon>Chordata</taxon>
        <taxon>Craniata</taxon>
        <taxon>Vertebrata</taxon>
        <taxon>Euteleostomi</taxon>
        <taxon>Mammalia</taxon>
        <taxon>Eutheria</taxon>
        <taxon>Laurasiatheria</taxon>
        <taxon>Perissodactyla</taxon>
        <taxon>Rhinocerotidae</taxon>
        <taxon>Ceratotherium</taxon>
    </lineage>
</organism>
<feature type="region of interest" description="Disordered" evidence="1">
    <location>
        <begin position="257"/>
        <end position="300"/>
    </location>
</feature>
<gene>
    <name evidence="3" type="primary">LOC106803686</name>
</gene>
<dbReference type="RefSeq" id="XP_014651459.1">
    <property type="nucleotide sequence ID" value="XM_014795973.1"/>
</dbReference>
<feature type="region of interest" description="Disordered" evidence="1">
    <location>
        <begin position="1"/>
        <end position="240"/>
    </location>
</feature>
<feature type="compositionally biased region" description="Polar residues" evidence="1">
    <location>
        <begin position="170"/>
        <end position="179"/>
    </location>
</feature>